<dbReference type="PANTHER" id="PTHR23406:SF90">
    <property type="entry name" value="MALIC ENZYME-RELATED"/>
    <property type="match status" value="1"/>
</dbReference>
<evidence type="ECO:0000313" key="3">
    <source>
        <dbReference type="EMBL" id="VDN27166.1"/>
    </source>
</evidence>
<evidence type="ECO:0000256" key="1">
    <source>
        <dbReference type="SAM" id="MobiDB-lite"/>
    </source>
</evidence>
<keyword evidence="4" id="KW-1185">Reference proteome</keyword>
<dbReference type="AlphaFoldDB" id="A0A3P7Q911"/>
<dbReference type="GO" id="GO:0051287">
    <property type="term" value="F:NAD binding"/>
    <property type="evidence" value="ECO:0007669"/>
    <property type="project" value="InterPro"/>
</dbReference>
<reference evidence="3 4" key="1">
    <citation type="submission" date="2018-11" db="EMBL/GenBank/DDBJ databases">
        <authorList>
            <consortium name="Pathogen Informatics"/>
        </authorList>
    </citation>
    <scope>NUCLEOTIDE SEQUENCE [LARGE SCALE GENOMIC DNA]</scope>
</reference>
<dbReference type="OrthoDB" id="5365701at2759"/>
<dbReference type="Gene3D" id="3.40.50.720">
    <property type="entry name" value="NAD(P)-binding Rossmann-like Domain"/>
    <property type="match status" value="1"/>
</dbReference>
<organism evidence="3 4">
    <name type="scientific">Cylicostephanus goldi</name>
    <name type="common">Nematode worm</name>
    <dbReference type="NCBI Taxonomy" id="71465"/>
    <lineage>
        <taxon>Eukaryota</taxon>
        <taxon>Metazoa</taxon>
        <taxon>Ecdysozoa</taxon>
        <taxon>Nematoda</taxon>
        <taxon>Chromadorea</taxon>
        <taxon>Rhabditida</taxon>
        <taxon>Rhabditina</taxon>
        <taxon>Rhabditomorpha</taxon>
        <taxon>Strongyloidea</taxon>
        <taxon>Strongylidae</taxon>
        <taxon>Cylicostephanus</taxon>
    </lineage>
</organism>
<evidence type="ECO:0000313" key="4">
    <source>
        <dbReference type="Proteomes" id="UP000271889"/>
    </source>
</evidence>
<dbReference type="EMBL" id="UYRV01112007">
    <property type="protein sequence ID" value="VDN27166.1"/>
    <property type="molecule type" value="Genomic_DNA"/>
</dbReference>
<dbReference type="GO" id="GO:0004473">
    <property type="term" value="F:malate dehydrogenase (decarboxylating) (NADP+) activity"/>
    <property type="evidence" value="ECO:0007669"/>
    <property type="project" value="TreeGrafter"/>
</dbReference>
<dbReference type="SUPFAM" id="SSF51735">
    <property type="entry name" value="NAD(P)-binding Rossmann-fold domains"/>
    <property type="match status" value="1"/>
</dbReference>
<dbReference type="Proteomes" id="UP000271889">
    <property type="component" value="Unassembled WGS sequence"/>
</dbReference>
<dbReference type="SMART" id="SM00919">
    <property type="entry name" value="Malic_M"/>
    <property type="match status" value="1"/>
</dbReference>
<dbReference type="GO" id="GO:0005739">
    <property type="term" value="C:mitochondrion"/>
    <property type="evidence" value="ECO:0007669"/>
    <property type="project" value="TreeGrafter"/>
</dbReference>
<accession>A0A3P7Q911</accession>
<feature type="region of interest" description="Disordered" evidence="1">
    <location>
        <begin position="1"/>
        <end position="23"/>
    </location>
</feature>
<gene>
    <name evidence="3" type="ORF">CGOC_LOCUS10583</name>
</gene>
<protein>
    <recommendedName>
        <fullName evidence="2">Malic enzyme NAD-binding domain-containing protein</fullName>
    </recommendedName>
</protein>
<sequence length="205" mass="22499">MLGANTSGLVARHSSHSSPELPQDKQNMQWLRGILFYYKSETLSCLSISTEVGLSTVKGAFTPEVIQEMAKNNPRPIIFALSNPTAKAECTAEDAYKYTNGQVLFASGSPFDNVEMFGKLFKPGQGNNAYIFPGVALGAILFKAKRIPNHVFLIAARRCAASVTEKSLNVYSRLYPRLKNARDLSADIALDVSFTIPLFFVLAKK</sequence>
<evidence type="ECO:0000259" key="2">
    <source>
        <dbReference type="SMART" id="SM00919"/>
    </source>
</evidence>
<dbReference type="GO" id="GO:0006108">
    <property type="term" value="P:malate metabolic process"/>
    <property type="evidence" value="ECO:0007669"/>
    <property type="project" value="TreeGrafter"/>
</dbReference>
<dbReference type="PANTHER" id="PTHR23406">
    <property type="entry name" value="MALIC ENZYME-RELATED"/>
    <property type="match status" value="1"/>
</dbReference>
<dbReference type="InterPro" id="IPR036291">
    <property type="entry name" value="NAD(P)-bd_dom_sf"/>
</dbReference>
<feature type="domain" description="Malic enzyme NAD-binding" evidence="2">
    <location>
        <begin position="3"/>
        <end position="197"/>
    </location>
</feature>
<name>A0A3P7Q911_CYLGO</name>
<proteinExistence type="predicted"/>
<dbReference type="Pfam" id="PF03949">
    <property type="entry name" value="Malic_M"/>
    <property type="match status" value="1"/>
</dbReference>
<dbReference type="InterPro" id="IPR012302">
    <property type="entry name" value="Malic_NAD-bd"/>
</dbReference>